<evidence type="ECO:0000259" key="11">
    <source>
        <dbReference type="PROSITE" id="PS51464"/>
    </source>
</evidence>
<dbReference type="GO" id="GO:0008270">
    <property type="term" value="F:zinc ion binding"/>
    <property type="evidence" value="ECO:0007669"/>
    <property type="project" value="UniProtKB-UniRule"/>
</dbReference>
<keyword evidence="9 10" id="KW-0119">Carbohydrate metabolism</keyword>
<dbReference type="InterPro" id="IPR050099">
    <property type="entry name" value="SIS_GmhA/DiaA_subfam"/>
</dbReference>
<accession>A0A853F1J9</accession>
<reference evidence="12 13" key="1">
    <citation type="submission" date="2020-05" db="EMBL/GenBank/DDBJ databases">
        <title>Horizontal transmission and recombination maintain forever young bacterial symbiont genomes.</title>
        <authorList>
            <person name="Russell S.L."/>
            <person name="Pepper-Tunick E."/>
            <person name="Svedberg J."/>
            <person name="Byrne A."/>
            <person name="Ruelas Castillo J."/>
            <person name="Vollmers C."/>
            <person name="Beinart R.A."/>
            <person name="Corbett-Detig R."/>
        </authorList>
    </citation>
    <scope>NUCLEOTIDE SEQUENCE [LARGE SCALE GENOMIC DNA]</scope>
    <source>
        <strain evidence="12">455</strain>
    </source>
</reference>
<comment type="cofactor">
    <cofactor evidence="10">
        <name>Zn(2+)</name>
        <dbReference type="ChEBI" id="CHEBI:29105"/>
    </cofactor>
    <text evidence="10">Binds 1 zinc ion per subunit.</text>
</comment>
<keyword evidence="8 10" id="KW-0413">Isomerase</keyword>
<feature type="binding site" evidence="10">
    <location>
        <begin position="49"/>
        <end position="51"/>
    </location>
    <ligand>
        <name>substrate</name>
    </ligand>
</feature>
<dbReference type="Proteomes" id="UP000568751">
    <property type="component" value="Unassembled WGS sequence"/>
</dbReference>
<dbReference type="Pfam" id="PF13580">
    <property type="entry name" value="SIS_2"/>
    <property type="match status" value="1"/>
</dbReference>
<evidence type="ECO:0000256" key="9">
    <source>
        <dbReference type="ARBA" id="ARBA00023277"/>
    </source>
</evidence>
<evidence type="ECO:0000256" key="8">
    <source>
        <dbReference type="ARBA" id="ARBA00023235"/>
    </source>
</evidence>
<keyword evidence="7 10" id="KW-0862">Zinc</keyword>
<feature type="domain" description="SIS" evidence="11">
    <location>
        <begin position="34"/>
        <end position="189"/>
    </location>
</feature>
<comment type="subcellular location">
    <subcellularLocation>
        <location evidence="3 10">Cytoplasm</location>
    </subcellularLocation>
</comment>
<dbReference type="UniPathway" id="UPA00041">
    <property type="reaction ID" value="UER00436"/>
</dbReference>
<comment type="pathway">
    <text evidence="10">Carbohydrate biosynthesis; D-glycero-D-manno-heptose 7-phosphate biosynthesis; D-glycero-alpha-D-manno-heptose 7-phosphate and D-glycero-beta-D-manno-heptose 7-phosphate from sedoheptulose 7-phosphate: step 1/1.</text>
</comment>
<dbReference type="GO" id="GO:0005975">
    <property type="term" value="P:carbohydrate metabolic process"/>
    <property type="evidence" value="ECO:0007669"/>
    <property type="project" value="UniProtKB-UniRule"/>
</dbReference>
<keyword evidence="5 10" id="KW-0963">Cytoplasm</keyword>
<dbReference type="PROSITE" id="PS51464">
    <property type="entry name" value="SIS"/>
    <property type="match status" value="1"/>
</dbReference>
<comment type="subunit">
    <text evidence="10">Homotetramer.</text>
</comment>
<dbReference type="GO" id="GO:0005737">
    <property type="term" value="C:cytoplasm"/>
    <property type="evidence" value="ECO:0007669"/>
    <property type="project" value="UniProtKB-SubCell"/>
</dbReference>
<evidence type="ECO:0000256" key="10">
    <source>
        <dbReference type="HAMAP-Rule" id="MF_00067"/>
    </source>
</evidence>
<evidence type="ECO:0000256" key="7">
    <source>
        <dbReference type="ARBA" id="ARBA00022833"/>
    </source>
</evidence>
<dbReference type="InterPro" id="IPR035461">
    <property type="entry name" value="GmhA/DiaA"/>
</dbReference>
<evidence type="ECO:0000256" key="3">
    <source>
        <dbReference type="ARBA" id="ARBA00004496"/>
    </source>
</evidence>
<comment type="caution">
    <text evidence="12">The sequence shown here is derived from an EMBL/GenBank/DDBJ whole genome shotgun (WGS) entry which is preliminary data.</text>
</comment>
<dbReference type="HAMAP" id="MF_00067">
    <property type="entry name" value="GmhA"/>
    <property type="match status" value="1"/>
</dbReference>
<evidence type="ECO:0000256" key="5">
    <source>
        <dbReference type="ARBA" id="ARBA00022490"/>
    </source>
</evidence>
<dbReference type="CDD" id="cd05006">
    <property type="entry name" value="SIS_GmhA"/>
    <property type="match status" value="1"/>
</dbReference>
<dbReference type="InterPro" id="IPR004515">
    <property type="entry name" value="Phosphoheptose_Isoase"/>
</dbReference>
<dbReference type="InterPro" id="IPR046348">
    <property type="entry name" value="SIS_dom_sf"/>
</dbReference>
<keyword evidence="6 10" id="KW-0479">Metal-binding</keyword>
<comment type="miscellaneous">
    <text evidence="10">The reaction produces a racemic mixture of D-glycero-alpha-D-manno-heptose 7-phosphate and D-glycero-beta-D-manno-heptose 7-phosphate.</text>
</comment>
<protein>
    <recommendedName>
        <fullName evidence="10">Phosphoheptose isomerase</fullName>
        <ecNumber evidence="10">5.3.1.28</ecNumber>
    </recommendedName>
    <alternativeName>
        <fullName evidence="10">Sedoheptulose 7-phosphate isomerase</fullName>
    </alternativeName>
</protein>
<feature type="binding site" evidence="10">
    <location>
        <position position="58"/>
    </location>
    <ligand>
        <name>Zn(2+)</name>
        <dbReference type="ChEBI" id="CHEBI:29105"/>
    </ligand>
</feature>
<sequence length="189" mass="20098">MRSIIESEFNAHLKTTQATMGVIPLQLEIAANLCISSLKNGGKILIFGNGGSAADAQHIAAELVGRYKVERPGLPVIALTTDTSALTSIGNDYGYEFIFSRQVEALANKNDVVIGISTSGSSENVINALALAGKLGAKTIGFSGRDGGKMNDLSEVNLIVPSDDTPRIQEMHMLIGHTLCHLIEQEFSQ</sequence>
<feature type="binding site" evidence="10">
    <location>
        <position position="62"/>
    </location>
    <ligand>
        <name>Zn(2+)</name>
        <dbReference type="ChEBI" id="CHEBI:29105"/>
    </ligand>
</feature>
<evidence type="ECO:0000256" key="6">
    <source>
        <dbReference type="ARBA" id="ARBA00022723"/>
    </source>
</evidence>
<dbReference type="EC" id="5.3.1.28" evidence="10"/>
<comment type="catalytic activity">
    <reaction evidence="1 10">
        <text>2 D-sedoheptulose 7-phosphate = D-glycero-alpha-D-manno-heptose 7-phosphate + D-glycero-beta-D-manno-heptose 7-phosphate</text>
        <dbReference type="Rhea" id="RHEA:27489"/>
        <dbReference type="ChEBI" id="CHEBI:57483"/>
        <dbReference type="ChEBI" id="CHEBI:60203"/>
        <dbReference type="ChEBI" id="CHEBI:60204"/>
        <dbReference type="EC" id="5.3.1.28"/>
    </reaction>
</comment>
<gene>
    <name evidence="10 12" type="primary">gmhA</name>
    <name evidence="12" type="ORF">H0A76_06285</name>
</gene>
<proteinExistence type="inferred from homology"/>
<comment type="function">
    <text evidence="2 10">Catalyzes the isomerization of sedoheptulose 7-phosphate in D-glycero-D-manno-heptose 7-phosphate.</text>
</comment>
<organism evidence="12 13">
    <name type="scientific">Candidatus Thiodubiliella endoseptemdiera</name>
    <dbReference type="NCBI Taxonomy" id="2738886"/>
    <lineage>
        <taxon>Bacteria</taxon>
        <taxon>Pseudomonadati</taxon>
        <taxon>Pseudomonadota</taxon>
        <taxon>Gammaproteobacteria</taxon>
        <taxon>Candidatus Pseudothioglobaceae</taxon>
        <taxon>Candidatus Thiodubiliella</taxon>
    </lineage>
</organism>
<dbReference type="GO" id="GO:0097367">
    <property type="term" value="F:carbohydrate derivative binding"/>
    <property type="evidence" value="ECO:0007669"/>
    <property type="project" value="InterPro"/>
</dbReference>
<evidence type="ECO:0000313" key="12">
    <source>
        <dbReference type="EMBL" id="NYT27532.1"/>
    </source>
</evidence>
<feature type="binding site" evidence="10">
    <location>
        <position position="62"/>
    </location>
    <ligand>
        <name>substrate</name>
    </ligand>
</feature>
<dbReference type="AlphaFoldDB" id="A0A853F1J9"/>
<dbReference type="EMBL" id="JACCHT010000001">
    <property type="protein sequence ID" value="NYT27532.1"/>
    <property type="molecule type" value="Genomic_DNA"/>
</dbReference>
<dbReference type="InterPro" id="IPR001347">
    <property type="entry name" value="SIS_dom"/>
</dbReference>
<dbReference type="PANTHER" id="PTHR30390:SF6">
    <property type="entry name" value="DNAA INITIATOR-ASSOCIATING PROTEIN DIAA"/>
    <property type="match status" value="1"/>
</dbReference>
<feature type="binding site" evidence="10">
    <location>
        <position position="122"/>
    </location>
    <ligand>
        <name>substrate</name>
    </ligand>
</feature>
<feature type="binding site" evidence="10">
    <location>
        <position position="177"/>
    </location>
    <ligand>
        <name>Zn(2+)</name>
        <dbReference type="ChEBI" id="CHEBI:29105"/>
    </ligand>
</feature>
<dbReference type="GO" id="GO:0008968">
    <property type="term" value="F:D-sedoheptulose 7-phosphate isomerase activity"/>
    <property type="evidence" value="ECO:0007669"/>
    <property type="project" value="UniProtKB-UniRule"/>
</dbReference>
<evidence type="ECO:0000313" key="13">
    <source>
        <dbReference type="Proteomes" id="UP000568751"/>
    </source>
</evidence>
<name>A0A853F1J9_9GAMM</name>
<dbReference type="Gene3D" id="3.40.50.10490">
    <property type="entry name" value="Glucose-6-phosphate isomerase like protein, domain 1"/>
    <property type="match status" value="1"/>
</dbReference>
<feature type="binding site" evidence="10">
    <location>
        <begin position="117"/>
        <end position="119"/>
    </location>
    <ligand>
        <name>substrate</name>
    </ligand>
</feature>
<evidence type="ECO:0000256" key="4">
    <source>
        <dbReference type="ARBA" id="ARBA00009894"/>
    </source>
</evidence>
<feature type="binding site" evidence="10">
    <location>
        <position position="169"/>
    </location>
    <ligand>
        <name>Zn(2+)</name>
        <dbReference type="ChEBI" id="CHEBI:29105"/>
    </ligand>
</feature>
<dbReference type="NCBIfam" id="TIGR00441">
    <property type="entry name" value="gmhA"/>
    <property type="match status" value="1"/>
</dbReference>
<evidence type="ECO:0000256" key="2">
    <source>
        <dbReference type="ARBA" id="ARBA00003172"/>
    </source>
</evidence>
<comment type="similarity">
    <text evidence="4 10">Belongs to the SIS family. GmhA subfamily.</text>
</comment>
<feature type="binding site" evidence="10">
    <location>
        <position position="169"/>
    </location>
    <ligand>
        <name>substrate</name>
    </ligand>
</feature>
<evidence type="ECO:0000256" key="1">
    <source>
        <dbReference type="ARBA" id="ARBA00000348"/>
    </source>
</evidence>
<feature type="binding site" evidence="10">
    <location>
        <begin position="91"/>
        <end position="92"/>
    </location>
    <ligand>
        <name>substrate</name>
    </ligand>
</feature>
<dbReference type="PANTHER" id="PTHR30390">
    <property type="entry name" value="SEDOHEPTULOSE 7-PHOSPHATE ISOMERASE / DNAA INITIATOR-ASSOCIATING FACTOR FOR REPLICATION INITIATION"/>
    <property type="match status" value="1"/>
</dbReference>
<dbReference type="SUPFAM" id="SSF53697">
    <property type="entry name" value="SIS domain"/>
    <property type="match status" value="1"/>
</dbReference>
<dbReference type="RefSeq" id="WP_369153003.1">
    <property type="nucleotide sequence ID" value="NZ_OZ156463.1"/>
</dbReference>
<dbReference type="GO" id="GO:2001061">
    <property type="term" value="P:D-glycero-D-manno-heptose 7-phosphate biosynthetic process"/>
    <property type="evidence" value="ECO:0007669"/>
    <property type="project" value="UniProtKB-UniPathway"/>
</dbReference>